<organism evidence="1 2">
    <name type="scientific">Novipirellula herctigrandis</name>
    <dbReference type="NCBI Taxonomy" id="2527986"/>
    <lineage>
        <taxon>Bacteria</taxon>
        <taxon>Pseudomonadati</taxon>
        <taxon>Planctomycetota</taxon>
        <taxon>Planctomycetia</taxon>
        <taxon>Pirellulales</taxon>
        <taxon>Pirellulaceae</taxon>
        <taxon>Novipirellula</taxon>
    </lineage>
</organism>
<dbReference type="AlphaFoldDB" id="A0A5C5Z4J1"/>
<evidence type="ECO:0000313" key="2">
    <source>
        <dbReference type="Proteomes" id="UP000315010"/>
    </source>
</evidence>
<reference evidence="1 2" key="1">
    <citation type="submission" date="2019-02" db="EMBL/GenBank/DDBJ databases">
        <title>Deep-cultivation of Planctomycetes and their phenomic and genomic characterization uncovers novel biology.</title>
        <authorList>
            <person name="Wiegand S."/>
            <person name="Jogler M."/>
            <person name="Boedeker C."/>
            <person name="Pinto D."/>
            <person name="Vollmers J."/>
            <person name="Rivas-Marin E."/>
            <person name="Kohn T."/>
            <person name="Peeters S.H."/>
            <person name="Heuer A."/>
            <person name="Rast P."/>
            <person name="Oberbeckmann S."/>
            <person name="Bunk B."/>
            <person name="Jeske O."/>
            <person name="Meyerdierks A."/>
            <person name="Storesund J.E."/>
            <person name="Kallscheuer N."/>
            <person name="Luecker S."/>
            <person name="Lage O.M."/>
            <person name="Pohl T."/>
            <person name="Merkel B.J."/>
            <person name="Hornburger P."/>
            <person name="Mueller R.-W."/>
            <person name="Bruemmer F."/>
            <person name="Labrenz M."/>
            <person name="Spormann A.M."/>
            <person name="Op Den Camp H."/>
            <person name="Overmann J."/>
            <person name="Amann R."/>
            <person name="Jetten M.S.M."/>
            <person name="Mascher T."/>
            <person name="Medema M.H."/>
            <person name="Devos D.P."/>
            <person name="Kaster A.-K."/>
            <person name="Ovreas L."/>
            <person name="Rohde M."/>
            <person name="Galperin M.Y."/>
            <person name="Jogler C."/>
        </authorList>
    </citation>
    <scope>NUCLEOTIDE SEQUENCE [LARGE SCALE GENOMIC DNA]</scope>
    <source>
        <strain evidence="1 2">CA13</strain>
    </source>
</reference>
<name>A0A5C5Z4J1_9BACT</name>
<sequence>MPRSETAKLWQERLPRFASSQMTVAQFCLSEGVSQTSYLQLEEKAA</sequence>
<accession>A0A5C5Z4J1</accession>
<evidence type="ECO:0000313" key="1">
    <source>
        <dbReference type="EMBL" id="TWT81463.1"/>
    </source>
</evidence>
<protein>
    <submittedName>
        <fullName evidence="1">Uncharacterized protein</fullName>
    </submittedName>
</protein>
<proteinExistence type="predicted"/>
<comment type="caution">
    <text evidence="1">The sequence shown here is derived from an EMBL/GenBank/DDBJ whole genome shotgun (WGS) entry which is preliminary data.</text>
</comment>
<dbReference type="RefSeq" id="WP_419194298.1">
    <property type="nucleotide sequence ID" value="NZ_SJPJ01000001.1"/>
</dbReference>
<gene>
    <name evidence="1" type="ORF">CA13_29160</name>
</gene>
<keyword evidence="2" id="KW-1185">Reference proteome</keyword>
<dbReference type="EMBL" id="SJPJ01000001">
    <property type="protein sequence ID" value="TWT81463.1"/>
    <property type="molecule type" value="Genomic_DNA"/>
</dbReference>
<dbReference type="Proteomes" id="UP000315010">
    <property type="component" value="Unassembled WGS sequence"/>
</dbReference>